<dbReference type="AlphaFoldDB" id="A0AAU9IK99"/>
<dbReference type="EMBL" id="CAJZBQ010000011">
    <property type="protein sequence ID" value="CAG9313613.1"/>
    <property type="molecule type" value="Genomic_DNA"/>
</dbReference>
<dbReference type="PANTHER" id="PTHR45614">
    <property type="entry name" value="MYB PROTEIN-RELATED"/>
    <property type="match status" value="1"/>
</dbReference>
<dbReference type="PROSITE" id="PS51294">
    <property type="entry name" value="HTH_MYB"/>
    <property type="match status" value="1"/>
</dbReference>
<dbReference type="CDD" id="cd00167">
    <property type="entry name" value="SANT"/>
    <property type="match status" value="2"/>
</dbReference>
<dbReference type="PANTHER" id="PTHR45614:SF25">
    <property type="entry name" value="MYB PROTEIN"/>
    <property type="match status" value="1"/>
</dbReference>
<proteinExistence type="predicted"/>
<evidence type="ECO:0000259" key="1">
    <source>
        <dbReference type="PROSITE" id="PS50090"/>
    </source>
</evidence>
<feature type="domain" description="HTH myb-type" evidence="2">
    <location>
        <begin position="165"/>
        <end position="219"/>
    </location>
</feature>
<organism evidence="3 4">
    <name type="scientific">Blepharisma stoltei</name>
    <dbReference type="NCBI Taxonomy" id="1481888"/>
    <lineage>
        <taxon>Eukaryota</taxon>
        <taxon>Sar</taxon>
        <taxon>Alveolata</taxon>
        <taxon>Ciliophora</taxon>
        <taxon>Postciliodesmatophora</taxon>
        <taxon>Heterotrichea</taxon>
        <taxon>Heterotrichida</taxon>
        <taxon>Blepharismidae</taxon>
        <taxon>Blepharisma</taxon>
    </lineage>
</organism>
<reference evidence="3" key="1">
    <citation type="submission" date="2021-09" db="EMBL/GenBank/DDBJ databases">
        <authorList>
            <consortium name="AG Swart"/>
            <person name="Singh M."/>
            <person name="Singh A."/>
            <person name="Seah K."/>
            <person name="Emmerich C."/>
        </authorList>
    </citation>
    <scope>NUCLEOTIDE SEQUENCE</scope>
    <source>
        <strain evidence="3">ATCC30299</strain>
    </source>
</reference>
<dbReference type="InterPro" id="IPR017930">
    <property type="entry name" value="Myb_dom"/>
</dbReference>
<dbReference type="SUPFAM" id="SSF46689">
    <property type="entry name" value="Homeodomain-like"/>
    <property type="match status" value="2"/>
</dbReference>
<feature type="domain" description="Myb-like" evidence="1">
    <location>
        <begin position="107"/>
        <end position="164"/>
    </location>
</feature>
<dbReference type="GO" id="GO:0000978">
    <property type="term" value="F:RNA polymerase II cis-regulatory region sequence-specific DNA binding"/>
    <property type="evidence" value="ECO:0007669"/>
    <property type="project" value="TreeGrafter"/>
</dbReference>
<sequence length="258" mass="29972">MEGENNPEESLISPVPCNYIYFPTFFQSLVVPVTQAPFPPVEENKKKYQRTWDKRHIELLYQLSHEFSQNSHKAIEDLKETDLYHIATQLNRSPAHCLSKLREIIATGTLRPGAWSAPEDEIINESVRKNKKWGFIAKEINLRVHKGLKVRTGKQCKERWNNHLDPNVNKGPWSNEEDLQLLELYKAYGNKWSKISQILKTRTENSIKNRLKSLINVKKQELSSLENSNVTIEELIDERKNREVVKKNLSISAGDIQN</sequence>
<accession>A0AAU9IK99</accession>
<keyword evidence="4" id="KW-1185">Reference proteome</keyword>
<dbReference type="Gene3D" id="1.10.10.60">
    <property type="entry name" value="Homeodomain-like"/>
    <property type="match status" value="2"/>
</dbReference>
<dbReference type="Pfam" id="PF13921">
    <property type="entry name" value="Myb_DNA-bind_6"/>
    <property type="match status" value="1"/>
</dbReference>
<dbReference type="GO" id="GO:0000981">
    <property type="term" value="F:DNA-binding transcription factor activity, RNA polymerase II-specific"/>
    <property type="evidence" value="ECO:0007669"/>
    <property type="project" value="TreeGrafter"/>
</dbReference>
<evidence type="ECO:0000259" key="2">
    <source>
        <dbReference type="PROSITE" id="PS51294"/>
    </source>
</evidence>
<evidence type="ECO:0000313" key="3">
    <source>
        <dbReference type="EMBL" id="CAG9313613.1"/>
    </source>
</evidence>
<name>A0AAU9IK99_9CILI</name>
<gene>
    <name evidence="3" type="ORF">BSTOLATCC_MIC9426</name>
</gene>
<dbReference type="InterPro" id="IPR050560">
    <property type="entry name" value="MYB_TF"/>
</dbReference>
<evidence type="ECO:0000313" key="4">
    <source>
        <dbReference type="Proteomes" id="UP001162131"/>
    </source>
</evidence>
<dbReference type="PROSITE" id="PS50090">
    <property type="entry name" value="MYB_LIKE"/>
    <property type="match status" value="2"/>
</dbReference>
<evidence type="ECO:0008006" key="5">
    <source>
        <dbReference type="Google" id="ProtNLM"/>
    </source>
</evidence>
<feature type="domain" description="Myb-like" evidence="1">
    <location>
        <begin position="165"/>
        <end position="215"/>
    </location>
</feature>
<dbReference type="InterPro" id="IPR001005">
    <property type="entry name" value="SANT/Myb"/>
</dbReference>
<protein>
    <recommendedName>
        <fullName evidence="5">Myb-like DNA-binding domain containing protein</fullName>
    </recommendedName>
</protein>
<dbReference type="SMART" id="SM00717">
    <property type="entry name" value="SANT"/>
    <property type="match status" value="3"/>
</dbReference>
<dbReference type="GO" id="GO:0005634">
    <property type="term" value="C:nucleus"/>
    <property type="evidence" value="ECO:0007669"/>
    <property type="project" value="TreeGrafter"/>
</dbReference>
<dbReference type="InterPro" id="IPR009057">
    <property type="entry name" value="Homeodomain-like_sf"/>
</dbReference>
<comment type="caution">
    <text evidence="3">The sequence shown here is derived from an EMBL/GenBank/DDBJ whole genome shotgun (WGS) entry which is preliminary data.</text>
</comment>
<dbReference type="Proteomes" id="UP001162131">
    <property type="component" value="Unassembled WGS sequence"/>
</dbReference>